<sequence length="265" mass="29581">MELGARIGIGNTAEIFEAGQGRVVKLFVKGYPESSMMKEYENSRLLHGLGLPVAHSYGMVQHGERHGIIYDRVEGDSLLDSLMADPSRLESGVSALAALHRTMLACRLPEALSLKEILRQYIGRSKDLDDAHKEKLLVLLEELPEGDYFCHGDFHFGNVMAGPQGHTVIDYMNICRGHTYGDIARTVYLTEMTPVPAEAGDQTEFLLQLKKRAADLYLDQMGVTREELSGWLMVTAAARLGELRREEQAERESVLRYLQQNGLAC</sequence>
<dbReference type="Proteomes" id="UP001631969">
    <property type="component" value="Unassembled WGS sequence"/>
</dbReference>
<proteinExistence type="predicted"/>
<accession>A0ACC7P011</accession>
<keyword evidence="2" id="KW-1185">Reference proteome</keyword>
<name>A0ACC7P011_9BACL</name>
<protein>
    <submittedName>
        <fullName evidence="1">Phosphotransferase</fullName>
    </submittedName>
</protein>
<reference evidence="1" key="1">
    <citation type="submission" date="2024-12" db="EMBL/GenBank/DDBJ databases">
        <authorList>
            <person name="Wu N."/>
        </authorList>
    </citation>
    <scope>NUCLEOTIDE SEQUENCE</scope>
    <source>
        <strain evidence="1">P15</strain>
    </source>
</reference>
<gene>
    <name evidence="1" type="ORF">ACI1P1_15250</name>
</gene>
<organism evidence="1 2">
    <name type="scientific">Paenibacillus mesotrionivorans</name>
    <dbReference type="NCBI Taxonomy" id="3160968"/>
    <lineage>
        <taxon>Bacteria</taxon>
        <taxon>Bacillati</taxon>
        <taxon>Bacillota</taxon>
        <taxon>Bacilli</taxon>
        <taxon>Bacillales</taxon>
        <taxon>Paenibacillaceae</taxon>
        <taxon>Paenibacillus</taxon>
    </lineage>
</organism>
<dbReference type="EMBL" id="JBJURJ010000009">
    <property type="protein sequence ID" value="MFM9329650.1"/>
    <property type="molecule type" value="Genomic_DNA"/>
</dbReference>
<evidence type="ECO:0000313" key="2">
    <source>
        <dbReference type="Proteomes" id="UP001631969"/>
    </source>
</evidence>
<comment type="caution">
    <text evidence="1">The sequence shown here is derived from an EMBL/GenBank/DDBJ whole genome shotgun (WGS) entry which is preliminary data.</text>
</comment>
<evidence type="ECO:0000313" key="1">
    <source>
        <dbReference type="EMBL" id="MFM9329650.1"/>
    </source>
</evidence>